<proteinExistence type="predicted"/>
<accession>A0A7S8FES3</accession>
<gene>
    <name evidence="2" type="ORF">Nkreftii_002282</name>
</gene>
<evidence type="ECO:0000313" key="2">
    <source>
        <dbReference type="EMBL" id="QPD04508.1"/>
    </source>
</evidence>
<evidence type="ECO:0000256" key="1">
    <source>
        <dbReference type="SAM" id="Phobius"/>
    </source>
</evidence>
<dbReference type="EMBL" id="CP047423">
    <property type="protein sequence ID" value="QPD04508.1"/>
    <property type="molecule type" value="Genomic_DNA"/>
</dbReference>
<reference evidence="2 3" key="1">
    <citation type="journal article" date="2020" name="ISME J.">
        <title>Enrichment and physiological characterization of a novel comammox Nitrospira indicates ammonium inhibition of complete nitrification.</title>
        <authorList>
            <person name="Sakoula D."/>
            <person name="Koch H."/>
            <person name="Frank J."/>
            <person name="Jetten M.S.M."/>
            <person name="van Kessel M.A.H.J."/>
            <person name="Lucker S."/>
        </authorList>
    </citation>
    <scope>NUCLEOTIDE SEQUENCE [LARGE SCALE GENOMIC DNA]</scope>
    <source>
        <strain evidence="2">Comreactor17</strain>
    </source>
</reference>
<keyword evidence="1" id="KW-0812">Transmembrane</keyword>
<dbReference type="KEGG" id="nkf:Nkreftii_002282"/>
<dbReference type="Proteomes" id="UP000593737">
    <property type="component" value="Chromosome"/>
</dbReference>
<dbReference type="AlphaFoldDB" id="A0A7S8FES3"/>
<evidence type="ECO:0000313" key="3">
    <source>
        <dbReference type="Proteomes" id="UP000593737"/>
    </source>
</evidence>
<sequence>MVTLLAGVVLCGLILLGLYAFGWFSTPYSDAFRFVLYLFLVLSVLIIGFAVYDHPVVHHFDLGPD</sequence>
<feature type="transmembrane region" description="Helical" evidence="1">
    <location>
        <begin position="32"/>
        <end position="52"/>
    </location>
</feature>
<keyword evidence="1" id="KW-0472">Membrane</keyword>
<protein>
    <submittedName>
        <fullName evidence="2">Uncharacterized protein</fullName>
    </submittedName>
</protein>
<name>A0A7S8FES3_9BACT</name>
<organism evidence="2 3">
    <name type="scientific">Candidatus Nitrospira kreftii</name>
    <dbReference type="NCBI Taxonomy" id="2652173"/>
    <lineage>
        <taxon>Bacteria</taxon>
        <taxon>Pseudomonadati</taxon>
        <taxon>Nitrospirota</taxon>
        <taxon>Nitrospiria</taxon>
        <taxon>Nitrospirales</taxon>
        <taxon>Nitrospiraceae</taxon>
        <taxon>Nitrospira</taxon>
    </lineage>
</organism>
<keyword evidence="1" id="KW-1133">Transmembrane helix</keyword>